<proteinExistence type="predicted"/>
<feature type="transmembrane region" description="Helical" evidence="1">
    <location>
        <begin position="164"/>
        <end position="185"/>
    </location>
</feature>
<evidence type="ECO:0000313" key="3">
    <source>
        <dbReference type="Proteomes" id="UP000248395"/>
    </source>
</evidence>
<reference evidence="2 3" key="1">
    <citation type="submission" date="2018-05" db="EMBL/GenBank/DDBJ databases">
        <title>Genomic Encyclopedia of Type Strains, Phase IV (KMG-IV): sequencing the most valuable type-strain genomes for metagenomic binning, comparative biology and taxonomic classification.</title>
        <authorList>
            <person name="Goeker M."/>
        </authorList>
    </citation>
    <scope>NUCLEOTIDE SEQUENCE [LARGE SCALE GENOMIC DNA]</scope>
    <source>
        <strain evidence="2 3">DSM 25134</strain>
    </source>
</reference>
<evidence type="ECO:0000313" key="2">
    <source>
        <dbReference type="EMBL" id="PXX48360.1"/>
    </source>
</evidence>
<dbReference type="RefSeq" id="WP_059284989.1">
    <property type="nucleotide sequence ID" value="NZ_QJKC01000007.1"/>
</dbReference>
<keyword evidence="3" id="KW-1185">Reference proteome</keyword>
<gene>
    <name evidence="2" type="ORF">DFR38_107146</name>
</gene>
<organism evidence="2 3">
    <name type="scientific">Aquitalea magnusonii</name>
    <dbReference type="NCBI Taxonomy" id="332411"/>
    <lineage>
        <taxon>Bacteria</taxon>
        <taxon>Pseudomonadati</taxon>
        <taxon>Pseudomonadota</taxon>
        <taxon>Betaproteobacteria</taxon>
        <taxon>Neisseriales</taxon>
        <taxon>Chromobacteriaceae</taxon>
        <taxon>Aquitalea</taxon>
    </lineage>
</organism>
<dbReference type="OrthoDB" id="8592595at2"/>
<feature type="transmembrane region" description="Helical" evidence="1">
    <location>
        <begin position="94"/>
        <end position="122"/>
    </location>
</feature>
<feature type="transmembrane region" description="Helical" evidence="1">
    <location>
        <begin position="128"/>
        <end position="152"/>
    </location>
</feature>
<keyword evidence="1" id="KW-1133">Transmembrane helix</keyword>
<evidence type="ECO:0000256" key="1">
    <source>
        <dbReference type="SAM" id="Phobius"/>
    </source>
</evidence>
<keyword evidence="1" id="KW-0472">Membrane</keyword>
<feature type="transmembrane region" description="Helical" evidence="1">
    <location>
        <begin position="60"/>
        <end position="82"/>
    </location>
</feature>
<dbReference type="AlphaFoldDB" id="A0A318JEU2"/>
<feature type="transmembrane region" description="Helical" evidence="1">
    <location>
        <begin position="21"/>
        <end position="40"/>
    </location>
</feature>
<dbReference type="EMBL" id="QJKC01000007">
    <property type="protein sequence ID" value="PXX48360.1"/>
    <property type="molecule type" value="Genomic_DNA"/>
</dbReference>
<protein>
    <submittedName>
        <fullName evidence="2">Uncharacterized protein</fullName>
    </submittedName>
</protein>
<comment type="caution">
    <text evidence="2">The sequence shown here is derived from an EMBL/GenBank/DDBJ whole genome shotgun (WGS) entry which is preliminary data.</text>
</comment>
<feature type="transmembrane region" description="Helical" evidence="1">
    <location>
        <begin position="197"/>
        <end position="219"/>
    </location>
</feature>
<name>A0A318JEU2_9NEIS</name>
<sequence length="234" mass="27021">MYQLSDLFMLFQYHFNYIVQSYPYVILQFLLMCVLFVMSRSGILEAFVSFVAPGFFRRDYALLMFILMMLVSVTLAVCCFVFNNVVFNMSSEFVYLAGVVLGFRKGMVILLIGCCCKVLLLYLESESVAWMLYMFLDSIFYFLAGLFFSMMLYVGLESISASEILFICLNKITVSMVSATLWFSIMGDAWFPGFDILLFRLVAWPMITIPMMTVFLFLLRTGVRQSLQQTLHTT</sequence>
<accession>A0A318JEU2</accession>
<keyword evidence="1" id="KW-0812">Transmembrane</keyword>
<dbReference type="Proteomes" id="UP000248395">
    <property type="component" value="Unassembled WGS sequence"/>
</dbReference>